<comment type="similarity">
    <text evidence="2 10 11">Belongs to the TonB-dependent receptor family.</text>
</comment>
<evidence type="ECO:0000256" key="2">
    <source>
        <dbReference type="ARBA" id="ARBA00009810"/>
    </source>
</evidence>
<keyword evidence="13" id="KW-0732">Signal</keyword>
<evidence type="ECO:0000256" key="1">
    <source>
        <dbReference type="ARBA" id="ARBA00004571"/>
    </source>
</evidence>
<evidence type="ECO:0000256" key="11">
    <source>
        <dbReference type="RuleBase" id="RU003357"/>
    </source>
</evidence>
<reference evidence="16 17" key="1">
    <citation type="submission" date="2016-11" db="EMBL/GenBank/DDBJ databases">
        <authorList>
            <person name="Jaros S."/>
            <person name="Januszkiewicz K."/>
            <person name="Wedrychowicz H."/>
        </authorList>
    </citation>
    <scope>NUCLEOTIDE SEQUENCE [LARGE SCALE GENOMIC DNA]</scope>
    <source>
        <strain evidence="16 17">GAS86</strain>
    </source>
</reference>
<dbReference type="AlphaFoldDB" id="A0A1N6JYF0"/>
<evidence type="ECO:0000256" key="7">
    <source>
        <dbReference type="ARBA" id="ARBA00023136"/>
    </source>
</evidence>
<evidence type="ECO:0000313" key="17">
    <source>
        <dbReference type="Proteomes" id="UP000184693"/>
    </source>
</evidence>
<evidence type="ECO:0000256" key="9">
    <source>
        <dbReference type="ARBA" id="ARBA00023237"/>
    </source>
</evidence>
<keyword evidence="8" id="KW-0675">Receptor</keyword>
<evidence type="ECO:0000256" key="5">
    <source>
        <dbReference type="ARBA" id="ARBA00022692"/>
    </source>
</evidence>
<name>A0A1N6JYF0_9BURK</name>
<evidence type="ECO:0000259" key="15">
    <source>
        <dbReference type="Pfam" id="PF07715"/>
    </source>
</evidence>
<sequence length="916" mass="98145">MKQRALVSAMGKILWAEIALSAALGTTLSTSALAQSQPAATNDSTPAATAAAPAAGASSAATAPSSPEMTKDKNGVAQVKRFEVTGSLIRSSDKVGFNQVQTVTAKEIQDSGANSVSDFLRSTSANSADSWSEAESNNFAAGASGMALRGLSEKYTLVLIDGQRVAPFAFFSNGVDTFFDLNTLPLNAIDRIEIVKTGAVSQYGSDAIAGVVNIITKHDFQGLQLDGSYGGSTDGGGGNGTAKFSALGGFGNLTSDGYNVTASASFVRDNGSTLADRDSTSSMDFTGQPGGMSMLAPSYWTNPTTGNAQALSSCPYGSSVKPASTNFTSVFYGQTTGSVCGLYTGNGFSIEPWSQRLSAKVDAQFKINDTTTAFVDLWESNNTSVQGGGVWNNTVGGTNSSLVYNPSTKTFSLFNNTVPASNPYNPFGVATPLIYSFPNSVAETTDANYWRAATGVKGSLTLPNGDWDWATTYTHSQSDVSNSYSNQLNVNVLNNIFQNGTYDFANPSATPNGLNGLYMDANNIAVSKLDTLDATISTPTLFHLPTGDVGLGLGAEFFHQSESLSQGAAYAEGLVLTPDEEEVQGQRNVAAVYYQFDIPIIKGLTFSQSGRYDHYSDVGGAFSPRFALRWQPVKELTAYASYDRGFRAPTFVEDSTSQNMALVINQSGAVTALTSGNPDLQPERTKNYNIGFELSPARTTDVGLDWYKIHVSNVIGIDQPSSTVYYPGTTTPEYETFEYQNLGGLDTSGFETTFRQSLPTPYGTFTLSGDWAYVESFKFTLDGQTVNAAGNNLALNEPFGGAFPRWKGNTTLNWAYHKWSTSLTWQYVGPYTQTFTYIPTPTPQSTSMGSYSQFNLMVTYTGFKHWTLYGGIDNIFNRVPPFDAVWADGPLWQQGYDTSLYTYVGRFAQIGATYKF</sequence>
<dbReference type="InterPro" id="IPR037066">
    <property type="entry name" value="Plug_dom_sf"/>
</dbReference>
<dbReference type="CDD" id="cd01347">
    <property type="entry name" value="ligand_gated_channel"/>
    <property type="match status" value="1"/>
</dbReference>
<feature type="region of interest" description="Disordered" evidence="12">
    <location>
        <begin position="39"/>
        <end position="74"/>
    </location>
</feature>
<comment type="subcellular location">
    <subcellularLocation>
        <location evidence="1 10">Cell outer membrane</location>
        <topology evidence="1 10">Multi-pass membrane protein</topology>
    </subcellularLocation>
</comment>
<dbReference type="PANTHER" id="PTHR47234:SF2">
    <property type="entry name" value="TONB-DEPENDENT RECEPTOR"/>
    <property type="match status" value="1"/>
</dbReference>
<dbReference type="RefSeq" id="WP_074267427.1">
    <property type="nucleotide sequence ID" value="NZ_FSRM01000002.1"/>
</dbReference>
<gene>
    <name evidence="16" type="ORF">SAMN05444168_5445</name>
</gene>
<keyword evidence="9 10" id="KW-0998">Cell outer membrane</keyword>
<keyword evidence="6 11" id="KW-0798">TonB box</keyword>
<dbReference type="Gene3D" id="2.170.130.10">
    <property type="entry name" value="TonB-dependent receptor, plug domain"/>
    <property type="match status" value="1"/>
</dbReference>
<keyword evidence="3 10" id="KW-0813">Transport</keyword>
<feature type="domain" description="TonB-dependent receptor-like beta-barrel" evidence="14">
    <location>
        <begin position="400"/>
        <end position="875"/>
    </location>
</feature>
<accession>A0A1N6JYF0</accession>
<dbReference type="InterPro" id="IPR012910">
    <property type="entry name" value="Plug_dom"/>
</dbReference>
<dbReference type="GO" id="GO:0009279">
    <property type="term" value="C:cell outer membrane"/>
    <property type="evidence" value="ECO:0007669"/>
    <property type="project" value="UniProtKB-SubCell"/>
</dbReference>
<evidence type="ECO:0000256" key="3">
    <source>
        <dbReference type="ARBA" id="ARBA00022448"/>
    </source>
</evidence>
<organism evidence="16 17">
    <name type="scientific">Paraburkholderia phenazinium</name>
    <dbReference type="NCBI Taxonomy" id="60549"/>
    <lineage>
        <taxon>Bacteria</taxon>
        <taxon>Pseudomonadati</taxon>
        <taxon>Pseudomonadota</taxon>
        <taxon>Betaproteobacteria</taxon>
        <taxon>Burkholderiales</taxon>
        <taxon>Burkholderiaceae</taxon>
        <taxon>Paraburkholderia</taxon>
    </lineage>
</organism>
<evidence type="ECO:0000259" key="14">
    <source>
        <dbReference type="Pfam" id="PF00593"/>
    </source>
</evidence>
<keyword evidence="5 10" id="KW-0812">Transmembrane</keyword>
<dbReference type="EMBL" id="FSRM01000002">
    <property type="protein sequence ID" value="SIO49350.1"/>
    <property type="molecule type" value="Genomic_DNA"/>
</dbReference>
<evidence type="ECO:0000256" key="12">
    <source>
        <dbReference type="SAM" id="MobiDB-lite"/>
    </source>
</evidence>
<evidence type="ECO:0000256" key="10">
    <source>
        <dbReference type="PROSITE-ProRule" id="PRU01360"/>
    </source>
</evidence>
<evidence type="ECO:0000256" key="13">
    <source>
        <dbReference type="SAM" id="SignalP"/>
    </source>
</evidence>
<keyword evidence="7 10" id="KW-0472">Membrane</keyword>
<dbReference type="InterPro" id="IPR000531">
    <property type="entry name" value="Beta-barrel_TonB"/>
</dbReference>
<dbReference type="Gene3D" id="2.40.170.20">
    <property type="entry name" value="TonB-dependent receptor, beta-barrel domain"/>
    <property type="match status" value="1"/>
</dbReference>
<dbReference type="PANTHER" id="PTHR47234">
    <property type="match status" value="1"/>
</dbReference>
<dbReference type="OrthoDB" id="8530571at2"/>
<feature type="chain" id="PRO_5012455687" evidence="13">
    <location>
        <begin position="35"/>
        <end position="916"/>
    </location>
</feature>
<feature type="compositionally biased region" description="Low complexity" evidence="12">
    <location>
        <begin position="39"/>
        <end position="67"/>
    </location>
</feature>
<evidence type="ECO:0000256" key="6">
    <source>
        <dbReference type="ARBA" id="ARBA00023077"/>
    </source>
</evidence>
<dbReference type="SUPFAM" id="SSF56935">
    <property type="entry name" value="Porins"/>
    <property type="match status" value="1"/>
</dbReference>
<keyword evidence="4 10" id="KW-1134">Transmembrane beta strand</keyword>
<dbReference type="Pfam" id="PF07715">
    <property type="entry name" value="Plug"/>
    <property type="match status" value="1"/>
</dbReference>
<dbReference type="InterPro" id="IPR039426">
    <property type="entry name" value="TonB-dep_rcpt-like"/>
</dbReference>
<feature type="domain" description="TonB-dependent receptor plug" evidence="15">
    <location>
        <begin position="99"/>
        <end position="211"/>
    </location>
</feature>
<protein>
    <submittedName>
        <fullName evidence="16">Iron complex outermembrane recepter protein</fullName>
    </submittedName>
</protein>
<evidence type="ECO:0000256" key="4">
    <source>
        <dbReference type="ARBA" id="ARBA00022452"/>
    </source>
</evidence>
<feature type="signal peptide" evidence="13">
    <location>
        <begin position="1"/>
        <end position="34"/>
    </location>
</feature>
<dbReference type="Pfam" id="PF00593">
    <property type="entry name" value="TonB_dep_Rec_b-barrel"/>
    <property type="match status" value="1"/>
</dbReference>
<evidence type="ECO:0000313" key="16">
    <source>
        <dbReference type="EMBL" id="SIO49350.1"/>
    </source>
</evidence>
<dbReference type="PROSITE" id="PS52016">
    <property type="entry name" value="TONB_DEPENDENT_REC_3"/>
    <property type="match status" value="1"/>
</dbReference>
<dbReference type="Proteomes" id="UP000184693">
    <property type="component" value="Unassembled WGS sequence"/>
</dbReference>
<proteinExistence type="inferred from homology"/>
<dbReference type="InterPro" id="IPR036942">
    <property type="entry name" value="Beta-barrel_TonB_sf"/>
</dbReference>
<evidence type="ECO:0000256" key="8">
    <source>
        <dbReference type="ARBA" id="ARBA00023170"/>
    </source>
</evidence>